<evidence type="ECO:0000313" key="1">
    <source>
        <dbReference type="EnsemblPlants" id="OPUNC10G07390.1"/>
    </source>
</evidence>
<dbReference type="Proteomes" id="UP000026962">
    <property type="component" value="Chromosome 10"/>
</dbReference>
<protein>
    <submittedName>
        <fullName evidence="1">Uncharacterized protein</fullName>
    </submittedName>
</protein>
<dbReference type="Gramene" id="OPUNC10G07390.1">
    <property type="protein sequence ID" value="OPUNC10G07390.1"/>
    <property type="gene ID" value="OPUNC10G07390"/>
</dbReference>
<organism evidence="1">
    <name type="scientific">Oryza punctata</name>
    <name type="common">Red rice</name>
    <dbReference type="NCBI Taxonomy" id="4537"/>
    <lineage>
        <taxon>Eukaryota</taxon>
        <taxon>Viridiplantae</taxon>
        <taxon>Streptophyta</taxon>
        <taxon>Embryophyta</taxon>
        <taxon>Tracheophyta</taxon>
        <taxon>Spermatophyta</taxon>
        <taxon>Magnoliopsida</taxon>
        <taxon>Liliopsida</taxon>
        <taxon>Poales</taxon>
        <taxon>Poaceae</taxon>
        <taxon>BOP clade</taxon>
        <taxon>Oryzoideae</taxon>
        <taxon>Oryzeae</taxon>
        <taxon>Oryzinae</taxon>
        <taxon>Oryza</taxon>
    </lineage>
</organism>
<reference evidence="1" key="1">
    <citation type="submission" date="2015-04" db="UniProtKB">
        <authorList>
            <consortium name="EnsemblPlants"/>
        </authorList>
    </citation>
    <scope>IDENTIFICATION</scope>
</reference>
<reference evidence="1" key="2">
    <citation type="submission" date="2018-05" db="EMBL/GenBank/DDBJ databases">
        <title>OpunRS2 (Oryza punctata Reference Sequence Version 2).</title>
        <authorList>
            <person name="Zhang J."/>
            <person name="Kudrna D."/>
            <person name="Lee S."/>
            <person name="Talag J."/>
            <person name="Welchert J."/>
            <person name="Wing R.A."/>
        </authorList>
    </citation>
    <scope>NUCLEOTIDE SEQUENCE [LARGE SCALE GENOMIC DNA]</scope>
</reference>
<dbReference type="EnsemblPlants" id="OPUNC10G07390.1">
    <property type="protein sequence ID" value="OPUNC10G07390.1"/>
    <property type="gene ID" value="OPUNC10G07390"/>
</dbReference>
<name>A0A0E0M787_ORYPU</name>
<keyword evidence="2" id="KW-1185">Reference proteome</keyword>
<accession>A0A0E0M787</accession>
<dbReference type="AlphaFoldDB" id="A0A0E0M787"/>
<proteinExistence type="predicted"/>
<evidence type="ECO:0000313" key="2">
    <source>
        <dbReference type="Proteomes" id="UP000026962"/>
    </source>
</evidence>
<sequence length="76" mass="8460">MKPQLGWMKVVAPSGVTTRHENDGMVFDRVTAIPVTKIQIKSYKGSKYDANLGVTLITLVELLVLTENLEEKNLES</sequence>
<dbReference type="HOGENOM" id="CLU_2658765_0_0_1"/>